<accession>A0A4Y2UKZ6</accession>
<protein>
    <submittedName>
        <fullName evidence="2">Uncharacterized protein</fullName>
    </submittedName>
</protein>
<dbReference type="EMBL" id="BGPR01037675">
    <property type="protein sequence ID" value="GBO13333.1"/>
    <property type="molecule type" value="Genomic_DNA"/>
</dbReference>
<reference evidence="2 3" key="1">
    <citation type="journal article" date="2019" name="Sci. Rep.">
        <title>Orb-weaving spider Araneus ventricosus genome elucidates the spidroin gene catalogue.</title>
        <authorList>
            <person name="Kono N."/>
            <person name="Nakamura H."/>
            <person name="Ohtoshi R."/>
            <person name="Moran D.A.P."/>
            <person name="Shinohara A."/>
            <person name="Yoshida Y."/>
            <person name="Fujiwara M."/>
            <person name="Mori M."/>
            <person name="Tomita M."/>
            <person name="Arakawa K."/>
        </authorList>
    </citation>
    <scope>NUCLEOTIDE SEQUENCE [LARGE SCALE GENOMIC DNA]</scope>
</reference>
<sequence>MLGNRHTNPLCYGLPPHNLLPYGINQPTTLAIFTVESNAIVPFPQSWPTFSQITTSVTEHPLPPAMREYKTRQTSTVQSASSAFSSEMESLVSPVQHSTSPPLQPIIPK</sequence>
<proteinExistence type="predicted"/>
<name>A0A4Y2UKZ6_ARAVE</name>
<feature type="region of interest" description="Disordered" evidence="1">
    <location>
        <begin position="78"/>
        <end position="109"/>
    </location>
</feature>
<feature type="compositionally biased region" description="Low complexity" evidence="1">
    <location>
        <begin position="78"/>
        <end position="93"/>
    </location>
</feature>
<evidence type="ECO:0000313" key="2">
    <source>
        <dbReference type="EMBL" id="GBO13333.1"/>
    </source>
</evidence>
<organism evidence="2 3">
    <name type="scientific">Araneus ventricosus</name>
    <name type="common">Orbweaver spider</name>
    <name type="synonym">Epeira ventricosa</name>
    <dbReference type="NCBI Taxonomy" id="182803"/>
    <lineage>
        <taxon>Eukaryota</taxon>
        <taxon>Metazoa</taxon>
        <taxon>Ecdysozoa</taxon>
        <taxon>Arthropoda</taxon>
        <taxon>Chelicerata</taxon>
        <taxon>Arachnida</taxon>
        <taxon>Araneae</taxon>
        <taxon>Araneomorphae</taxon>
        <taxon>Entelegynae</taxon>
        <taxon>Araneoidea</taxon>
        <taxon>Araneidae</taxon>
        <taxon>Araneus</taxon>
    </lineage>
</organism>
<keyword evidence="3" id="KW-1185">Reference proteome</keyword>
<evidence type="ECO:0000313" key="3">
    <source>
        <dbReference type="Proteomes" id="UP000499080"/>
    </source>
</evidence>
<dbReference type="Proteomes" id="UP000499080">
    <property type="component" value="Unassembled WGS sequence"/>
</dbReference>
<dbReference type="AlphaFoldDB" id="A0A4Y2UKZ6"/>
<comment type="caution">
    <text evidence="2">The sequence shown here is derived from an EMBL/GenBank/DDBJ whole genome shotgun (WGS) entry which is preliminary data.</text>
</comment>
<gene>
    <name evidence="2" type="ORF">AVEN_232526_1</name>
</gene>
<evidence type="ECO:0000256" key="1">
    <source>
        <dbReference type="SAM" id="MobiDB-lite"/>
    </source>
</evidence>